<proteinExistence type="predicted"/>
<organism evidence="2 3">
    <name type="scientific">Psophocarpus tetragonolobus</name>
    <name type="common">Winged bean</name>
    <name type="synonym">Dolichos tetragonolobus</name>
    <dbReference type="NCBI Taxonomy" id="3891"/>
    <lineage>
        <taxon>Eukaryota</taxon>
        <taxon>Viridiplantae</taxon>
        <taxon>Streptophyta</taxon>
        <taxon>Embryophyta</taxon>
        <taxon>Tracheophyta</taxon>
        <taxon>Spermatophyta</taxon>
        <taxon>Magnoliopsida</taxon>
        <taxon>eudicotyledons</taxon>
        <taxon>Gunneridae</taxon>
        <taxon>Pentapetalae</taxon>
        <taxon>rosids</taxon>
        <taxon>fabids</taxon>
        <taxon>Fabales</taxon>
        <taxon>Fabaceae</taxon>
        <taxon>Papilionoideae</taxon>
        <taxon>50 kb inversion clade</taxon>
        <taxon>NPAAA clade</taxon>
        <taxon>indigoferoid/millettioid clade</taxon>
        <taxon>Phaseoleae</taxon>
        <taxon>Psophocarpus</taxon>
    </lineage>
</organism>
<dbReference type="Proteomes" id="UP001386955">
    <property type="component" value="Unassembled WGS sequence"/>
</dbReference>
<dbReference type="PANTHER" id="PTHR34282:SF2">
    <property type="entry name" value="DUF3741 DOMAIN-CONTAINING PROTEIN"/>
    <property type="match status" value="1"/>
</dbReference>
<dbReference type="PANTHER" id="PTHR34282">
    <property type="entry name" value="OS01G0228800 PROTEIN-RELATED"/>
    <property type="match status" value="1"/>
</dbReference>
<evidence type="ECO:0000256" key="1">
    <source>
        <dbReference type="SAM" id="MobiDB-lite"/>
    </source>
</evidence>
<feature type="compositionally biased region" description="Polar residues" evidence="1">
    <location>
        <begin position="190"/>
        <end position="201"/>
    </location>
</feature>
<dbReference type="EMBL" id="JAYMYS010000003">
    <property type="protein sequence ID" value="KAK7398953.1"/>
    <property type="molecule type" value="Genomic_DNA"/>
</dbReference>
<evidence type="ECO:0008006" key="4">
    <source>
        <dbReference type="Google" id="ProtNLM"/>
    </source>
</evidence>
<evidence type="ECO:0000313" key="2">
    <source>
        <dbReference type="EMBL" id="KAK7398953.1"/>
    </source>
</evidence>
<feature type="region of interest" description="Disordered" evidence="1">
    <location>
        <begin position="190"/>
        <end position="219"/>
    </location>
</feature>
<sequence length="829" mass="94762">MKSKRVLLCFSRHRFAIRAKNEELKKEYHQGSVMYRSFLICDGPKGVVECGTIRKYRTRSHKVKDKTKIQKTTENWDTSLISKRYKEEKKVPKGCDRNLIGPSSLQLTQFSRGDWSSTNMLDSWSRDVICDEKSEDIVEGILQGTLDLQDSLTMLRKLQEETSPLIASFRSKQTKKPEGDRLYANMISRTQASPFGEQSNAEGFRRPKPSAGGSSSDCKEELKKVIKESLVRKNKVLKMTTEELDSGSETFSTRTSQYSGIRTNSLSDPSFSVIASMMERGPSLVFKLMGLEEAPSRSFPAVKKKQLDGEIDISKVRKYDSIAEKVNPEQKALKETLNTMHFKGILKERFVKETKLHVHHFNATSSKQFSDLSHMAFMKPQCILYQESEKSTYMSVPPKELPITRLKPETASSKTIINRKGSGSTNMGKEMQKGICKRVNKEEGPKFLKQVMKLDGKGINPVEESSGKVKLYCHIGHKTQENETIDKKWKIQTISKKQPERDISQPTILTRPQYQRKIPSTKLRNLKRRSRIEKNEISCLKRTGSNYFSTQNTNNSKDLIIYINYFFYSVIDSLIRRKNHLKNRNPIAEPEPAKLTVEEIWLGEENKNYGEISALEEEFLMVCEEDAYINKIGEKCKQRKGYSGDDITMLKSEHENDGRSADEEGTELKHFLLTSPSFIGHAKKLFNFEVDCPNSLQKEETMANVRLYLDLAYELTERKSLQESQVVRSLLLACGDNSRLHISSGRSVEEICNGIENLKFYKEDSAEEVFAGNDVFAMMEKDMKCNGEINSMWEKGWRLGFSADEAELVVNKIETLLVSGLIQELVINL</sequence>
<gene>
    <name evidence="2" type="ORF">VNO78_10127</name>
</gene>
<comment type="caution">
    <text evidence="2">The sequence shown here is derived from an EMBL/GenBank/DDBJ whole genome shotgun (WGS) entry which is preliminary data.</text>
</comment>
<evidence type="ECO:0000313" key="3">
    <source>
        <dbReference type="Proteomes" id="UP001386955"/>
    </source>
</evidence>
<keyword evidence="3" id="KW-1185">Reference proteome</keyword>
<dbReference type="AlphaFoldDB" id="A0AAN9SQW4"/>
<accession>A0AAN9SQW4</accession>
<reference evidence="2 3" key="1">
    <citation type="submission" date="2024-01" db="EMBL/GenBank/DDBJ databases">
        <title>The genomes of 5 underutilized Papilionoideae crops provide insights into root nodulation and disease resistanc.</title>
        <authorList>
            <person name="Jiang F."/>
        </authorList>
    </citation>
    <scope>NUCLEOTIDE SEQUENCE [LARGE SCALE GENOMIC DNA]</scope>
    <source>
        <strain evidence="2">DUOXIRENSHENG_FW03</strain>
        <tissue evidence="2">Leaves</tissue>
    </source>
</reference>
<name>A0AAN9SQW4_PSOTE</name>
<protein>
    <recommendedName>
        <fullName evidence="4">DUF4378 domain-containing protein</fullName>
    </recommendedName>
</protein>